<accession>A0ABZ3C226</accession>
<evidence type="ECO:0000256" key="2">
    <source>
        <dbReference type="ARBA" id="ARBA00006825"/>
    </source>
</evidence>
<evidence type="ECO:0000313" key="14">
    <source>
        <dbReference type="Proteomes" id="UP001449178"/>
    </source>
</evidence>
<dbReference type="PIRSF" id="PIRSF006205">
    <property type="entry name" value="Dxp_reductismrs"/>
    <property type="match status" value="1"/>
</dbReference>
<dbReference type="InterPro" id="IPR036291">
    <property type="entry name" value="NAD(P)-bd_dom_sf"/>
</dbReference>
<keyword evidence="5 9" id="KW-0560">Oxidoreductase</keyword>
<feature type="domain" description="1-deoxy-D-xylulose 5-phosphate reductoisomerase C-terminal" evidence="11">
    <location>
        <begin position="151"/>
        <end position="239"/>
    </location>
</feature>
<dbReference type="EMBL" id="CP150637">
    <property type="protein sequence ID" value="WZW88187.1"/>
    <property type="molecule type" value="Genomic_DNA"/>
</dbReference>
<evidence type="ECO:0000256" key="3">
    <source>
        <dbReference type="ARBA" id="ARBA00022723"/>
    </source>
</evidence>
<feature type="binding site" evidence="9">
    <location>
        <position position="130"/>
    </location>
    <ligand>
        <name>1-deoxy-D-xylulose 5-phosphate</name>
        <dbReference type="ChEBI" id="CHEBI:57792"/>
    </ligand>
</feature>
<name>A0ABZ3C226_9GAMM</name>
<evidence type="ECO:0000256" key="9">
    <source>
        <dbReference type="HAMAP-Rule" id="MF_00183"/>
    </source>
</evidence>
<feature type="binding site" evidence="9">
    <location>
        <position position="215"/>
    </location>
    <ligand>
        <name>NADPH</name>
        <dbReference type="ChEBI" id="CHEBI:57783"/>
    </ligand>
</feature>
<dbReference type="EC" id="1.1.1.267" evidence="9"/>
<feature type="domain" description="1-deoxy-D-xylulose 5-phosphate reductoisomerase N-terminal" evidence="10">
    <location>
        <begin position="9"/>
        <end position="137"/>
    </location>
</feature>
<keyword evidence="4 9" id="KW-0521">NADP</keyword>
<feature type="binding site" evidence="9">
    <location>
        <position position="227"/>
    </location>
    <ligand>
        <name>1-deoxy-D-xylulose 5-phosphate</name>
        <dbReference type="ChEBI" id="CHEBI:57792"/>
    </ligand>
</feature>
<evidence type="ECO:0000256" key="5">
    <source>
        <dbReference type="ARBA" id="ARBA00023002"/>
    </source>
</evidence>
<evidence type="ECO:0000259" key="10">
    <source>
        <dbReference type="Pfam" id="PF02670"/>
    </source>
</evidence>
<keyword evidence="6 9" id="KW-0464">Manganese</keyword>
<feature type="binding site" evidence="9">
    <location>
        <position position="16"/>
    </location>
    <ligand>
        <name>NADPH</name>
        <dbReference type="ChEBI" id="CHEBI:57783"/>
    </ligand>
</feature>
<feature type="binding site" evidence="9">
    <location>
        <position position="15"/>
    </location>
    <ligand>
        <name>NADPH</name>
        <dbReference type="ChEBI" id="CHEBI:57783"/>
    </ligand>
</feature>
<dbReference type="InterPro" id="IPR013644">
    <property type="entry name" value="DXP_reductoisomerase_C"/>
</dbReference>
<feature type="binding site" evidence="9">
    <location>
        <position position="155"/>
    </location>
    <ligand>
        <name>Mn(2+)</name>
        <dbReference type="ChEBI" id="CHEBI:29035"/>
    </ligand>
</feature>
<feature type="binding site" evidence="9">
    <location>
        <position position="222"/>
    </location>
    <ligand>
        <name>1-deoxy-D-xylulose 5-phosphate</name>
        <dbReference type="ChEBI" id="CHEBI:57792"/>
    </ligand>
</feature>
<dbReference type="SUPFAM" id="SSF55347">
    <property type="entry name" value="Glyceraldehyde-3-phosphate dehydrogenase-like, C-terminal domain"/>
    <property type="match status" value="1"/>
</dbReference>
<feature type="binding site" evidence="9">
    <location>
        <position position="209"/>
    </location>
    <ligand>
        <name>1-deoxy-D-xylulose 5-phosphate</name>
        <dbReference type="ChEBI" id="CHEBI:57792"/>
    </ligand>
</feature>
<dbReference type="Proteomes" id="UP001449178">
    <property type="component" value="Chromosome"/>
</dbReference>
<proteinExistence type="inferred from homology"/>
<dbReference type="Pfam" id="PF02670">
    <property type="entry name" value="DXP_reductoisom"/>
    <property type="match status" value="1"/>
</dbReference>
<keyword evidence="3 9" id="KW-0479">Metal-binding</keyword>
<dbReference type="Gene3D" id="3.40.50.720">
    <property type="entry name" value="NAD(P)-binding Rossmann-like Domain"/>
    <property type="match status" value="1"/>
</dbReference>
<dbReference type="PANTHER" id="PTHR30525">
    <property type="entry name" value="1-DEOXY-D-XYLULOSE 5-PHOSPHATE REDUCTOISOMERASE"/>
    <property type="match status" value="1"/>
</dbReference>
<comment type="caution">
    <text evidence="9">Lacks conserved residue(s) required for the propagation of feature annotation.</text>
</comment>
<dbReference type="Gene3D" id="1.10.1740.10">
    <property type="match status" value="1"/>
</dbReference>
<feature type="binding site" evidence="9">
    <location>
        <position position="157"/>
    </location>
    <ligand>
        <name>Mn(2+)</name>
        <dbReference type="ChEBI" id="CHEBI:29035"/>
    </ligand>
</feature>
<dbReference type="RefSeq" id="WP_026879670.1">
    <property type="nucleotide sequence ID" value="NZ_CP150637.1"/>
</dbReference>
<feature type="binding site" evidence="9">
    <location>
        <position position="43"/>
    </location>
    <ligand>
        <name>NADPH</name>
        <dbReference type="ChEBI" id="CHEBI:57783"/>
    </ligand>
</feature>
<keyword evidence="14" id="KW-1185">Reference proteome</keyword>
<dbReference type="HAMAP" id="MF_00183">
    <property type="entry name" value="DXP_reductoisom"/>
    <property type="match status" value="1"/>
</dbReference>
<comment type="catalytic activity">
    <reaction evidence="8">
        <text>2-C-methyl-D-erythritol 4-phosphate + NADP(+) = 1-deoxy-D-xylulose 5-phosphate + NADPH + H(+)</text>
        <dbReference type="Rhea" id="RHEA:13717"/>
        <dbReference type="ChEBI" id="CHEBI:15378"/>
        <dbReference type="ChEBI" id="CHEBI:57783"/>
        <dbReference type="ChEBI" id="CHEBI:57792"/>
        <dbReference type="ChEBI" id="CHEBI:58262"/>
        <dbReference type="ChEBI" id="CHEBI:58349"/>
        <dbReference type="EC" id="1.1.1.267"/>
    </reaction>
    <physiologicalReaction direction="right-to-left" evidence="8">
        <dbReference type="Rhea" id="RHEA:13719"/>
    </physiologicalReaction>
</comment>
<feature type="binding site" evidence="9">
    <location>
        <position position="17"/>
    </location>
    <ligand>
        <name>NADPH</name>
        <dbReference type="ChEBI" id="CHEBI:57783"/>
    </ligand>
</feature>
<evidence type="ECO:0000313" key="13">
    <source>
        <dbReference type="EMBL" id="WZW88187.1"/>
    </source>
</evidence>
<dbReference type="InterPro" id="IPR013512">
    <property type="entry name" value="DXP_reductoisomerase_N"/>
</dbReference>
<feature type="binding site" evidence="9">
    <location>
        <position position="231"/>
    </location>
    <ligand>
        <name>Mn(2+)</name>
        <dbReference type="ChEBI" id="CHEBI:29035"/>
    </ligand>
</feature>
<feature type="binding site" evidence="9">
    <location>
        <position position="129"/>
    </location>
    <ligand>
        <name>NADPH</name>
        <dbReference type="ChEBI" id="CHEBI:57783"/>
    </ligand>
</feature>
<dbReference type="PANTHER" id="PTHR30525:SF0">
    <property type="entry name" value="1-DEOXY-D-XYLULOSE 5-PHOSPHATE REDUCTOISOMERASE, CHLOROPLASTIC"/>
    <property type="match status" value="1"/>
</dbReference>
<feature type="binding site" evidence="9">
    <location>
        <position position="131"/>
    </location>
    <ligand>
        <name>NADPH</name>
        <dbReference type="ChEBI" id="CHEBI:57783"/>
    </ligand>
</feature>
<dbReference type="InterPro" id="IPR003821">
    <property type="entry name" value="DXP_reductoisomerase"/>
</dbReference>
<evidence type="ECO:0000256" key="7">
    <source>
        <dbReference type="ARBA" id="ARBA00023229"/>
    </source>
</evidence>
<dbReference type="Pfam" id="PF08436">
    <property type="entry name" value="DXP_redisom_C"/>
    <property type="match status" value="1"/>
</dbReference>
<feature type="domain" description="DXP reductoisomerase C-terminal" evidence="12">
    <location>
        <begin position="271"/>
        <end position="389"/>
    </location>
</feature>
<organism evidence="13 14">
    <name type="scientific">Ignatzschineria larvae DSM 13226</name>
    <dbReference type="NCBI Taxonomy" id="1111732"/>
    <lineage>
        <taxon>Bacteria</taxon>
        <taxon>Pseudomonadati</taxon>
        <taxon>Pseudomonadota</taxon>
        <taxon>Gammaproteobacteria</taxon>
        <taxon>Cardiobacteriales</taxon>
        <taxon>Ignatzschineriaceae</taxon>
        <taxon>Ignatzschineria</taxon>
    </lineage>
</organism>
<gene>
    <name evidence="9 13" type="primary">dxr</name>
    <name evidence="13" type="ORF">WMO13_02050</name>
</gene>
<dbReference type="NCBIfam" id="TIGR00243">
    <property type="entry name" value="Dxr"/>
    <property type="match status" value="1"/>
</dbReference>
<comment type="pathway">
    <text evidence="1 9">Isoprenoid biosynthesis; isopentenyl diphosphate biosynthesis via DXP pathway; isopentenyl diphosphate from 1-deoxy-D-xylulose 5-phosphate: step 1/6.</text>
</comment>
<evidence type="ECO:0000256" key="8">
    <source>
        <dbReference type="ARBA" id="ARBA00048543"/>
    </source>
</evidence>
<dbReference type="SUPFAM" id="SSF51735">
    <property type="entry name" value="NAD(P)-binding Rossmann-fold domains"/>
    <property type="match status" value="1"/>
</dbReference>
<feature type="binding site" evidence="9">
    <location>
        <position position="231"/>
    </location>
    <ligand>
        <name>1-deoxy-D-xylulose 5-phosphate</name>
        <dbReference type="ChEBI" id="CHEBI:57792"/>
    </ligand>
</feature>
<dbReference type="InterPro" id="IPR036169">
    <property type="entry name" value="DXPR_C_sf"/>
</dbReference>
<reference evidence="13 14" key="1">
    <citation type="submission" date="2024-03" db="EMBL/GenBank/DDBJ databases">
        <title>Complete Genome Sequence and Annotation of Ignatzschineria larvae DSM 13226.</title>
        <authorList>
            <person name="Cantrell E."/>
            <person name="Burcham Z.M."/>
        </authorList>
    </citation>
    <scope>NUCLEOTIDE SEQUENCE [LARGE SCALE GENOMIC DNA]</scope>
    <source>
        <strain evidence="13 14">DSM 13226</strain>
    </source>
</reference>
<comment type="function">
    <text evidence="9">Catalyzes the NADPH-dependent rearrangement and reduction of 1-deoxy-D-xylulose-5-phosphate (DXP) to 2-C-methyl-D-erythritol 4-phosphate (MEP).</text>
</comment>
<feature type="binding site" evidence="9">
    <location>
        <position position="186"/>
    </location>
    <ligand>
        <name>1-deoxy-D-xylulose 5-phosphate</name>
        <dbReference type="ChEBI" id="CHEBI:57792"/>
    </ligand>
</feature>
<keyword evidence="9" id="KW-0460">Magnesium</keyword>
<dbReference type="InterPro" id="IPR026877">
    <property type="entry name" value="DXPR_C"/>
</dbReference>
<sequence length="395" mass="42637">MTDKKIKRITLLGATGSIGDSTLKVVRNNRDRYQLFALVAQQNVTKMVALCREFTPQYAVLADHQAAKELAMQLRAMNITTHVLAGDGAVIEMVEAPEVDIVVAAIVGAKGFLSSLAAARAGKTILLANKETLVVGGALFMREANRCGATILPIDSEHNALFQSLPKSADGALAYEGVRRLILTASGGPFRGYSAEQLAKVTVQDALKHPNWSMGAKVTIDSATLMNKGLEFIEAHFIFNMPPAKIDVVVHPQSMIHSLVEYEDGSLISQMGSADMAIPIAHALAYPERIISGASFLDLTKMPPLTFEAPDLTLFPALRLAQEALVAGTAHLVALNAANEIFVAKFLAQEIEFVEIAQNVARILERVTISDSDLQDEEALLSFDVKIRAEAENMC</sequence>
<keyword evidence="7 9" id="KW-0414">Isoprene biosynthesis</keyword>
<feature type="binding site" evidence="9">
    <location>
        <position position="228"/>
    </location>
    <ligand>
        <name>1-deoxy-D-xylulose 5-phosphate</name>
        <dbReference type="ChEBI" id="CHEBI:57792"/>
    </ligand>
</feature>
<evidence type="ECO:0000256" key="1">
    <source>
        <dbReference type="ARBA" id="ARBA00005094"/>
    </source>
</evidence>
<dbReference type="SUPFAM" id="SSF69055">
    <property type="entry name" value="1-deoxy-D-xylulose-5-phosphate reductoisomerase, C-terminal domain"/>
    <property type="match status" value="1"/>
</dbReference>
<evidence type="ECO:0000256" key="4">
    <source>
        <dbReference type="ARBA" id="ARBA00022857"/>
    </source>
</evidence>
<feature type="binding site" evidence="9">
    <location>
        <position position="157"/>
    </location>
    <ligand>
        <name>1-deoxy-D-xylulose 5-phosphate</name>
        <dbReference type="ChEBI" id="CHEBI:57792"/>
    </ligand>
</feature>
<feature type="binding site" evidence="9">
    <location>
        <position position="156"/>
    </location>
    <ligand>
        <name>1-deoxy-D-xylulose 5-phosphate</name>
        <dbReference type="ChEBI" id="CHEBI:57792"/>
    </ligand>
</feature>
<protein>
    <recommendedName>
        <fullName evidence="9">1-deoxy-D-xylulose 5-phosphate reductoisomerase</fullName>
        <shortName evidence="9">DXP reductoisomerase</shortName>
        <ecNumber evidence="9">1.1.1.267</ecNumber>
    </recommendedName>
    <alternativeName>
        <fullName evidence="9">1-deoxyxylulose-5-phosphate reductoisomerase</fullName>
    </alternativeName>
    <alternativeName>
        <fullName evidence="9">2-C-methyl-D-erythritol 4-phosphate synthase</fullName>
    </alternativeName>
</protein>
<dbReference type="Pfam" id="PF13288">
    <property type="entry name" value="DXPR_C"/>
    <property type="match status" value="1"/>
</dbReference>
<dbReference type="GO" id="GO:0030604">
    <property type="term" value="F:1-deoxy-D-xylulose-5-phosphate reductoisomerase activity"/>
    <property type="evidence" value="ECO:0007669"/>
    <property type="project" value="UniProtKB-EC"/>
</dbReference>
<feature type="binding site" evidence="9">
    <location>
        <position position="18"/>
    </location>
    <ligand>
        <name>NADPH</name>
        <dbReference type="ChEBI" id="CHEBI:57783"/>
    </ligand>
</feature>
<evidence type="ECO:0000256" key="6">
    <source>
        <dbReference type="ARBA" id="ARBA00023211"/>
    </source>
</evidence>
<evidence type="ECO:0000259" key="12">
    <source>
        <dbReference type="Pfam" id="PF13288"/>
    </source>
</evidence>
<evidence type="ECO:0000259" key="11">
    <source>
        <dbReference type="Pfam" id="PF08436"/>
    </source>
</evidence>
<comment type="similarity">
    <text evidence="2 9">Belongs to the DXR family.</text>
</comment>
<comment type="cofactor">
    <cofactor evidence="9">
        <name>Mg(2+)</name>
        <dbReference type="ChEBI" id="CHEBI:18420"/>
    </cofactor>
    <cofactor evidence="9">
        <name>Mn(2+)</name>
        <dbReference type="ChEBI" id="CHEBI:29035"/>
    </cofactor>
</comment>